<dbReference type="EMBL" id="AAYY01000011">
    <property type="protein sequence ID" value="EDP42532.1"/>
    <property type="molecule type" value="Genomic_DNA"/>
</dbReference>
<dbReference type="InterPro" id="IPR023168">
    <property type="entry name" value="GatB_Yqey_C_2"/>
</dbReference>
<dbReference type="PANTHER" id="PTHR11659:SF0">
    <property type="entry name" value="GLUTAMYL-TRNA(GLN) AMIDOTRANSFERASE SUBUNIT B, MITOCHONDRIAL"/>
    <property type="match status" value="1"/>
</dbReference>
<dbReference type="VEuPathDB" id="FungiDB:MGL_3290"/>
<dbReference type="NCBIfam" id="TIGR00133">
    <property type="entry name" value="gatB"/>
    <property type="match status" value="1"/>
</dbReference>
<dbReference type="GO" id="GO:0070681">
    <property type="term" value="P:glutaminyl-tRNAGln biosynthesis via transamidation"/>
    <property type="evidence" value="ECO:0007669"/>
    <property type="project" value="TreeGrafter"/>
</dbReference>
<dbReference type="PROSITE" id="PS01234">
    <property type="entry name" value="GATB"/>
    <property type="match status" value="1"/>
</dbReference>
<dbReference type="Pfam" id="PF02637">
    <property type="entry name" value="GatB_Yqey"/>
    <property type="match status" value="1"/>
</dbReference>
<protein>
    <recommendedName>
        <fullName evidence="7">Asn/Gln amidotransferase domain-containing protein</fullName>
    </recommendedName>
</protein>
<dbReference type="GO" id="GO:0005524">
    <property type="term" value="F:ATP binding"/>
    <property type="evidence" value="ECO:0007669"/>
    <property type="project" value="UniProtKB-KW"/>
</dbReference>
<dbReference type="RefSeq" id="XP_001729746.1">
    <property type="nucleotide sequence ID" value="XM_001729694.1"/>
</dbReference>
<dbReference type="GO" id="GO:0030956">
    <property type="term" value="C:glutamyl-tRNA(Gln) amidotransferase complex"/>
    <property type="evidence" value="ECO:0007669"/>
    <property type="project" value="TreeGrafter"/>
</dbReference>
<keyword evidence="3" id="KW-0547">Nucleotide-binding</keyword>
<evidence type="ECO:0000256" key="6">
    <source>
        <dbReference type="ARBA" id="ARBA00047913"/>
    </source>
</evidence>
<dbReference type="InParanoid" id="A8Q8L1"/>
<dbReference type="Pfam" id="PF02934">
    <property type="entry name" value="GatB_N"/>
    <property type="match status" value="1"/>
</dbReference>
<dbReference type="Gene3D" id="1.10.10.410">
    <property type="match status" value="1"/>
</dbReference>
<dbReference type="GO" id="GO:0005739">
    <property type="term" value="C:mitochondrion"/>
    <property type="evidence" value="ECO:0007669"/>
    <property type="project" value="TreeGrafter"/>
</dbReference>
<comment type="caution">
    <text evidence="8">The sequence shown here is derived from an EMBL/GenBank/DDBJ whole genome shotgun (WGS) entry which is preliminary data.</text>
</comment>
<dbReference type="GeneID" id="5854052"/>
<proteinExistence type="inferred from homology"/>
<comment type="similarity">
    <text evidence="1">Belongs to the GatB/GatE family. GatB subfamily.</text>
</comment>
<dbReference type="InterPro" id="IPR006075">
    <property type="entry name" value="Asn/Gln-tRNA_Trfase_suB/E_cat"/>
</dbReference>
<dbReference type="PANTHER" id="PTHR11659">
    <property type="entry name" value="GLUTAMYL-TRNA GLN AMIDOTRANSFERASE SUBUNIT B MITOCHONDRIAL AND PROKARYOTIC PET112-RELATED"/>
    <property type="match status" value="1"/>
</dbReference>
<dbReference type="AlphaFoldDB" id="A8Q8L1"/>
<dbReference type="STRING" id="425265.A8Q8L1"/>
<evidence type="ECO:0000256" key="1">
    <source>
        <dbReference type="ARBA" id="ARBA00005306"/>
    </source>
</evidence>
<organism evidence="8 9">
    <name type="scientific">Malassezia globosa (strain ATCC MYA-4612 / CBS 7966)</name>
    <name type="common">Dandruff-associated fungus</name>
    <dbReference type="NCBI Taxonomy" id="425265"/>
    <lineage>
        <taxon>Eukaryota</taxon>
        <taxon>Fungi</taxon>
        <taxon>Dikarya</taxon>
        <taxon>Basidiomycota</taxon>
        <taxon>Ustilaginomycotina</taxon>
        <taxon>Malasseziomycetes</taxon>
        <taxon>Malasseziales</taxon>
        <taxon>Malasseziaceae</taxon>
        <taxon>Malassezia</taxon>
    </lineage>
</organism>
<dbReference type="KEGG" id="mgl:MGL_3290"/>
<gene>
    <name evidence="8" type="ORF">MGL_3290</name>
</gene>
<dbReference type="GO" id="GO:0032543">
    <property type="term" value="P:mitochondrial translation"/>
    <property type="evidence" value="ECO:0007669"/>
    <property type="project" value="TreeGrafter"/>
</dbReference>
<evidence type="ECO:0000256" key="4">
    <source>
        <dbReference type="ARBA" id="ARBA00022840"/>
    </source>
</evidence>
<keyword evidence="5" id="KW-0648">Protein biosynthesis</keyword>
<dbReference type="GO" id="GO:0050567">
    <property type="term" value="F:glutaminyl-tRNA synthase (glutamine-hydrolyzing) activity"/>
    <property type="evidence" value="ECO:0007669"/>
    <property type="project" value="TreeGrafter"/>
</dbReference>
<keyword evidence="4" id="KW-0067">ATP-binding</keyword>
<keyword evidence="9" id="KW-1185">Reference proteome</keyword>
<dbReference type="InterPro" id="IPR017958">
    <property type="entry name" value="Gln-tRNA_amidoTrfase_suB_CS"/>
</dbReference>
<evidence type="ECO:0000313" key="9">
    <source>
        <dbReference type="Proteomes" id="UP000008837"/>
    </source>
</evidence>
<dbReference type="SUPFAM" id="SSF89095">
    <property type="entry name" value="GatB/YqeY motif"/>
    <property type="match status" value="1"/>
</dbReference>
<dbReference type="Proteomes" id="UP000008837">
    <property type="component" value="Unassembled WGS sequence"/>
</dbReference>
<sequence>MMWAWRSVRALHTSLRRTKGTKALLPTGWEAVIGIECHAQLLAPTKLFSHLPAGYQITQKRKPFAHSGTVSIRFEDGYLSTPNDAVDVPILQLQLEQDTGKSMYAATDADSHVSLIDYNRAGVALVEIVSAPVLRTPEQAGAYVRKLRQLLRHVGASDGNMNEGSLRCDVNVSIHRINEPFGTRCEIKNLNSVKFMMHAIDYEIRRQFRELSQGRIIEPSTLGFNEATGETYVQRQKEEMLDYRFMPEPNVAPLEISPERIEALNSSLPEMPDARHARLREQYGLSIRDVNVLTRLNAEDDASEIAVLGPEHAGRTSHPNAVDYFEALVHFGCEPQVAANWTIHLLPKYLGQAQLTFSLNPVGPAALAELLHILEEQVITQSTAQSLLREFVLNQSIPQRDGYLCIREVIKERGLLRMQDTELLPLCKEIVQACPEEVEAIRRGKNKVIMRLVGETLRRAKGRADPEHVQRLLTELTSVETASTQ</sequence>
<comment type="catalytic activity">
    <reaction evidence="6">
        <text>L-glutamyl-tRNA(Gln) + L-glutamine + ATP + H2O = L-glutaminyl-tRNA(Gln) + L-glutamate + ADP + phosphate + H(+)</text>
        <dbReference type="Rhea" id="RHEA:17521"/>
        <dbReference type="Rhea" id="RHEA-COMP:9681"/>
        <dbReference type="Rhea" id="RHEA-COMP:9684"/>
        <dbReference type="ChEBI" id="CHEBI:15377"/>
        <dbReference type="ChEBI" id="CHEBI:15378"/>
        <dbReference type="ChEBI" id="CHEBI:29985"/>
        <dbReference type="ChEBI" id="CHEBI:30616"/>
        <dbReference type="ChEBI" id="CHEBI:43474"/>
        <dbReference type="ChEBI" id="CHEBI:58359"/>
        <dbReference type="ChEBI" id="CHEBI:78520"/>
        <dbReference type="ChEBI" id="CHEBI:78521"/>
        <dbReference type="ChEBI" id="CHEBI:456216"/>
    </reaction>
</comment>
<keyword evidence="2" id="KW-0436">Ligase</keyword>
<evidence type="ECO:0000256" key="2">
    <source>
        <dbReference type="ARBA" id="ARBA00022598"/>
    </source>
</evidence>
<dbReference type="SMART" id="SM00845">
    <property type="entry name" value="GatB_Yqey"/>
    <property type="match status" value="1"/>
</dbReference>
<dbReference type="SUPFAM" id="SSF55931">
    <property type="entry name" value="Glutamine synthetase/guanido kinase"/>
    <property type="match status" value="1"/>
</dbReference>
<dbReference type="NCBIfam" id="NF004012">
    <property type="entry name" value="PRK05477.1-2"/>
    <property type="match status" value="1"/>
</dbReference>
<dbReference type="InterPro" id="IPR004413">
    <property type="entry name" value="GatB"/>
</dbReference>
<evidence type="ECO:0000256" key="5">
    <source>
        <dbReference type="ARBA" id="ARBA00022917"/>
    </source>
</evidence>
<dbReference type="InterPro" id="IPR017959">
    <property type="entry name" value="Asn/Gln-tRNA_amidoTrfase_suB/E"/>
</dbReference>
<dbReference type="OMA" id="ARKWWMG"/>
<dbReference type="InterPro" id="IPR014746">
    <property type="entry name" value="Gln_synth/guanido_kin_cat_dom"/>
</dbReference>
<evidence type="ECO:0000256" key="3">
    <source>
        <dbReference type="ARBA" id="ARBA00022741"/>
    </source>
</evidence>
<evidence type="ECO:0000259" key="7">
    <source>
        <dbReference type="SMART" id="SM00845"/>
    </source>
</evidence>
<feature type="domain" description="Asn/Gln amidotransferase" evidence="7">
    <location>
        <begin position="323"/>
        <end position="476"/>
    </location>
</feature>
<name>A8Q8L1_MALGO</name>
<dbReference type="FunCoup" id="A8Q8L1">
    <property type="interactions" value="259"/>
</dbReference>
<evidence type="ECO:0000313" key="8">
    <source>
        <dbReference type="EMBL" id="EDP42532.1"/>
    </source>
</evidence>
<accession>A8Q8L1</accession>
<reference evidence="8 9" key="1">
    <citation type="journal article" date="2007" name="Proc. Natl. Acad. Sci. U.S.A.">
        <title>Dandruff-associated Malassezia genomes reveal convergent and divergent virulence traits shared with plant and human fungal pathogens.</title>
        <authorList>
            <person name="Xu J."/>
            <person name="Saunders C.W."/>
            <person name="Hu P."/>
            <person name="Grant R.A."/>
            <person name="Boekhout T."/>
            <person name="Kuramae E.E."/>
            <person name="Kronstad J.W."/>
            <person name="Deangelis Y.M."/>
            <person name="Reeder N.L."/>
            <person name="Johnstone K.R."/>
            <person name="Leland M."/>
            <person name="Fieno A.M."/>
            <person name="Begley W.M."/>
            <person name="Sun Y."/>
            <person name="Lacey M.P."/>
            <person name="Chaudhary T."/>
            <person name="Keough T."/>
            <person name="Chu L."/>
            <person name="Sears R."/>
            <person name="Yuan B."/>
            <person name="Dawson T.L.Jr."/>
        </authorList>
    </citation>
    <scope>NUCLEOTIDE SEQUENCE [LARGE SCALE GENOMIC DNA]</scope>
    <source>
        <strain evidence="9">ATCC MYA-4612 / CBS 7966</strain>
    </source>
</reference>
<dbReference type="InterPro" id="IPR018027">
    <property type="entry name" value="Asn/Gln_amidotransferase"/>
</dbReference>
<dbReference type="InterPro" id="IPR003789">
    <property type="entry name" value="Asn/Gln_tRNA_amidoTrase-B-like"/>
</dbReference>
<dbReference type="OrthoDB" id="1722066at2759"/>